<keyword evidence="3" id="KW-1185">Reference proteome</keyword>
<dbReference type="AlphaFoldDB" id="A0A812PCS4"/>
<sequence length="233" mass="24653">MATPEPPKATTKESPHRPTTGRSQAATRHAGKALGPVRKAAPAGAITSLGASRPRSGPSRLEGVGADGRASGSIRAPAPPGKADLKSTRPLSPRQVQDAASSTAHRLGGSRALPRAVRSSRYDNQRKLEDFNLLQLKGMYQALTAYVDGKLGALGLARSIIEALFDSEFRGGKRWDVNSASAEPAGQGGDTFACEKSAEYDWKDIYSVASAKARIHVTPELISIHDYSFYVAG</sequence>
<evidence type="ECO:0000256" key="1">
    <source>
        <dbReference type="SAM" id="MobiDB-lite"/>
    </source>
</evidence>
<dbReference type="Proteomes" id="UP000604046">
    <property type="component" value="Unassembled WGS sequence"/>
</dbReference>
<proteinExistence type="predicted"/>
<feature type="compositionally biased region" description="Polar residues" evidence="1">
    <location>
        <begin position="94"/>
        <end position="104"/>
    </location>
</feature>
<protein>
    <submittedName>
        <fullName evidence="2">ZBP14 protein</fullName>
    </submittedName>
</protein>
<evidence type="ECO:0000313" key="2">
    <source>
        <dbReference type="EMBL" id="CAE7358396.1"/>
    </source>
</evidence>
<organism evidence="2 3">
    <name type="scientific">Symbiodinium natans</name>
    <dbReference type="NCBI Taxonomy" id="878477"/>
    <lineage>
        <taxon>Eukaryota</taxon>
        <taxon>Sar</taxon>
        <taxon>Alveolata</taxon>
        <taxon>Dinophyceae</taxon>
        <taxon>Suessiales</taxon>
        <taxon>Symbiodiniaceae</taxon>
        <taxon>Symbiodinium</taxon>
    </lineage>
</organism>
<feature type="region of interest" description="Disordered" evidence="1">
    <location>
        <begin position="1"/>
        <end position="118"/>
    </location>
</feature>
<reference evidence="2" key="1">
    <citation type="submission" date="2021-02" db="EMBL/GenBank/DDBJ databases">
        <authorList>
            <person name="Dougan E. K."/>
            <person name="Rhodes N."/>
            <person name="Thang M."/>
            <person name="Chan C."/>
        </authorList>
    </citation>
    <scope>NUCLEOTIDE SEQUENCE</scope>
</reference>
<dbReference type="EMBL" id="CAJNDS010002168">
    <property type="protein sequence ID" value="CAE7358396.1"/>
    <property type="molecule type" value="Genomic_DNA"/>
</dbReference>
<accession>A0A812PCS4</accession>
<gene>
    <name evidence="2" type="primary">ZBP14</name>
    <name evidence="2" type="ORF">SNAT2548_LOCUS19163</name>
</gene>
<evidence type="ECO:0000313" key="3">
    <source>
        <dbReference type="Proteomes" id="UP000604046"/>
    </source>
</evidence>
<comment type="caution">
    <text evidence="2">The sequence shown here is derived from an EMBL/GenBank/DDBJ whole genome shotgun (WGS) entry which is preliminary data.</text>
</comment>
<dbReference type="OrthoDB" id="436792at2759"/>
<name>A0A812PCS4_9DINO</name>